<dbReference type="AlphaFoldDB" id="A0AAW2H8J8"/>
<sequence length="312" mass="35186">MDGGTREDKISEIVERRKSALELGKSVEAYCNMIEFISKSISEIASIDREALHVEANLRHYDYVDGFRNNFKNMKSKELCELLELLRSLNEAKAYFSNDPTLNSVYIAETGKLARLVNIQMCSRLLSIAGQAGEAFATREDVRQALGAVDDDVLEYTRKKYLERRKSEVSKKLSHCRVVNDEIMVTLVEHEMSLLGMLFDTESGKELVCSLTFDYFEGFDRSQIAEKLNKYKCYKDGGARWFADALEAYAHNKYRDMSHSFQGSVLLAASALSKNSIYETMSSTQDSTGTAGVTTGSREDEKCIACMLFSRA</sequence>
<protein>
    <submittedName>
        <fullName evidence="1">Uncharacterized protein</fullName>
    </submittedName>
</protein>
<reference evidence="1" key="1">
    <citation type="journal article" date="2024" name="Gigascience">
        <title>Chromosome-level genome of the poultry shaft louse Menopon gallinae provides insight into the host-switching and adaptive evolution of parasitic lice.</title>
        <authorList>
            <person name="Xu Y."/>
            <person name="Ma L."/>
            <person name="Liu S."/>
            <person name="Liang Y."/>
            <person name="Liu Q."/>
            <person name="He Z."/>
            <person name="Tian L."/>
            <person name="Duan Y."/>
            <person name="Cai W."/>
            <person name="Li H."/>
            <person name="Song F."/>
        </authorList>
    </citation>
    <scope>NUCLEOTIDE SEQUENCE</scope>
    <source>
        <strain evidence="1">Cailab_2023a</strain>
    </source>
</reference>
<name>A0AAW2H8J8_9NEOP</name>
<comment type="caution">
    <text evidence="1">The sequence shown here is derived from an EMBL/GenBank/DDBJ whole genome shotgun (WGS) entry which is preliminary data.</text>
</comment>
<dbReference type="EMBL" id="JARGDH010000006">
    <property type="protein sequence ID" value="KAL0266040.1"/>
    <property type="molecule type" value="Genomic_DNA"/>
</dbReference>
<evidence type="ECO:0000313" key="1">
    <source>
        <dbReference type="EMBL" id="KAL0266040.1"/>
    </source>
</evidence>
<proteinExistence type="predicted"/>
<accession>A0AAW2H8J8</accession>
<gene>
    <name evidence="1" type="ORF">PYX00_011757</name>
</gene>
<organism evidence="1">
    <name type="scientific">Menopon gallinae</name>
    <name type="common">poultry shaft louse</name>
    <dbReference type="NCBI Taxonomy" id="328185"/>
    <lineage>
        <taxon>Eukaryota</taxon>
        <taxon>Metazoa</taxon>
        <taxon>Ecdysozoa</taxon>
        <taxon>Arthropoda</taxon>
        <taxon>Hexapoda</taxon>
        <taxon>Insecta</taxon>
        <taxon>Pterygota</taxon>
        <taxon>Neoptera</taxon>
        <taxon>Paraneoptera</taxon>
        <taxon>Psocodea</taxon>
        <taxon>Troctomorpha</taxon>
        <taxon>Phthiraptera</taxon>
        <taxon>Amblycera</taxon>
        <taxon>Menoponidae</taxon>
        <taxon>Menopon</taxon>
    </lineage>
</organism>